<feature type="transmembrane region" description="Helical" evidence="1">
    <location>
        <begin position="144"/>
        <end position="162"/>
    </location>
</feature>
<keyword evidence="1" id="KW-0472">Membrane</keyword>
<dbReference type="EMBL" id="PITK01000104">
    <property type="protein sequence ID" value="TBU20252.1"/>
    <property type="molecule type" value="Genomic_DNA"/>
</dbReference>
<keyword evidence="1" id="KW-0812">Transmembrane</keyword>
<keyword evidence="1" id="KW-1133">Transmembrane helix</keyword>
<name>A0A4Q9M3G8_9MICR</name>
<dbReference type="Proteomes" id="UP000292282">
    <property type="component" value="Unassembled WGS sequence"/>
</dbReference>
<keyword evidence="4" id="KW-1185">Reference proteome</keyword>
<accession>A0A4Q9M3G8</accession>
<feature type="transmembrane region" description="Helical" evidence="1">
    <location>
        <begin position="44"/>
        <end position="65"/>
    </location>
</feature>
<dbReference type="AlphaFoldDB" id="A0A4Q9M3G8"/>
<dbReference type="Proteomes" id="UP000292362">
    <property type="component" value="Unassembled WGS sequence"/>
</dbReference>
<organism evidence="3 4">
    <name type="scientific">Hamiltosporidium tvaerminnensis</name>
    <dbReference type="NCBI Taxonomy" id="1176355"/>
    <lineage>
        <taxon>Eukaryota</taxon>
        <taxon>Fungi</taxon>
        <taxon>Fungi incertae sedis</taxon>
        <taxon>Microsporidia</taxon>
        <taxon>Dubosqiidae</taxon>
        <taxon>Hamiltosporidium</taxon>
    </lineage>
</organism>
<proteinExistence type="predicted"/>
<evidence type="ECO:0000256" key="1">
    <source>
        <dbReference type="SAM" id="Phobius"/>
    </source>
</evidence>
<feature type="transmembrane region" description="Helical" evidence="1">
    <location>
        <begin position="168"/>
        <end position="187"/>
    </location>
</feature>
<dbReference type="VEuPathDB" id="MicrosporidiaDB:CWI37_0013p0010"/>
<feature type="transmembrane region" description="Helical" evidence="1">
    <location>
        <begin position="114"/>
        <end position="132"/>
    </location>
</feature>
<feature type="transmembrane region" description="Helical" evidence="1">
    <location>
        <begin position="207"/>
        <end position="231"/>
    </location>
</feature>
<sequence>MIINSIIEYGIFSIFILFYSCLICMFDIFYGSLLYIFYKEELDLFIIQYLIIMYMIKVLMSIYYFSPDNTLIAKTRFLIYINSFSTGLFAGIFLKLKFKISENFGGLDYVDSFIYSLLHVIISYLYTCAITFYDVDFNGKSLQYLKYCGFASIYFLYPFLSYYVFIQFLSPVFVCFLCIINYVLLTYQLNPRSTKEGKTDNSDLDTYFYFVWAIFGCYTFLVTVFTSIKWLGGIFENMNYN</sequence>
<comment type="caution">
    <text evidence="3">The sequence shown here is derived from an EMBL/GenBank/DDBJ whole genome shotgun (WGS) entry which is preliminary data.</text>
</comment>
<gene>
    <name evidence="2" type="ORF">CWI37_0013p0010</name>
    <name evidence="3" type="ORF">CWI38_0104p0030</name>
</gene>
<evidence type="ECO:0000313" key="5">
    <source>
        <dbReference type="Proteomes" id="UP000292362"/>
    </source>
</evidence>
<protein>
    <submittedName>
        <fullName evidence="3">Uncharacterized protein</fullName>
    </submittedName>
</protein>
<reference evidence="4 5" key="1">
    <citation type="submission" date="2017-12" db="EMBL/GenBank/DDBJ databases">
        <authorList>
            <person name="Pombert J.-F."/>
            <person name="Haag K.L."/>
            <person name="Ebert D."/>
        </authorList>
    </citation>
    <scope>NUCLEOTIDE SEQUENCE [LARGE SCALE GENOMIC DNA]</scope>
    <source>
        <strain evidence="2">FI-OER-3-3</strain>
        <strain evidence="3">IL-G-3</strain>
    </source>
</reference>
<evidence type="ECO:0000313" key="3">
    <source>
        <dbReference type="EMBL" id="TBU20252.1"/>
    </source>
</evidence>
<feature type="transmembrane region" description="Helical" evidence="1">
    <location>
        <begin position="77"/>
        <end position="94"/>
    </location>
</feature>
<evidence type="ECO:0000313" key="2">
    <source>
        <dbReference type="EMBL" id="TBU05425.1"/>
    </source>
</evidence>
<evidence type="ECO:0000313" key="4">
    <source>
        <dbReference type="Proteomes" id="UP000292282"/>
    </source>
</evidence>
<dbReference type="VEuPathDB" id="MicrosporidiaDB:CWI38_0104p0030"/>
<dbReference type="EMBL" id="PITJ01000013">
    <property type="protein sequence ID" value="TBU05425.1"/>
    <property type="molecule type" value="Genomic_DNA"/>
</dbReference>
<feature type="transmembrane region" description="Helical" evidence="1">
    <location>
        <begin position="12"/>
        <end position="38"/>
    </location>
</feature>